<dbReference type="Gene3D" id="1.10.287.2610">
    <property type="match status" value="1"/>
</dbReference>
<feature type="region of interest" description="Disordered" evidence="6">
    <location>
        <begin position="332"/>
        <end position="387"/>
    </location>
</feature>
<feature type="coiled-coil region" evidence="5">
    <location>
        <begin position="1432"/>
        <end position="1459"/>
    </location>
</feature>
<dbReference type="PANTHER" id="PTHR18902">
    <property type="entry name" value="NUCLEAR MITOTIC APPARATUS PROTEIN 1-RELATED"/>
    <property type="match status" value="1"/>
</dbReference>
<feature type="compositionally biased region" description="Basic and acidic residues" evidence="6">
    <location>
        <begin position="507"/>
        <end position="516"/>
    </location>
</feature>
<feature type="compositionally biased region" description="Polar residues" evidence="6">
    <location>
        <begin position="350"/>
        <end position="387"/>
    </location>
</feature>
<dbReference type="Proteomes" id="UP001634394">
    <property type="component" value="Unassembled WGS sequence"/>
</dbReference>
<feature type="coiled-coil region" evidence="5">
    <location>
        <begin position="1285"/>
        <end position="1392"/>
    </location>
</feature>
<name>A0ABD3V5F3_SINWO</name>
<proteinExistence type="predicted"/>
<keyword evidence="8" id="KW-1185">Reference proteome</keyword>
<evidence type="ECO:0000256" key="5">
    <source>
        <dbReference type="SAM" id="Coils"/>
    </source>
</evidence>
<keyword evidence="2" id="KW-0963">Cytoplasm</keyword>
<dbReference type="EMBL" id="JBJQND010000013">
    <property type="protein sequence ID" value="KAL3856862.1"/>
    <property type="molecule type" value="Genomic_DNA"/>
</dbReference>
<evidence type="ECO:0000256" key="1">
    <source>
        <dbReference type="ARBA" id="ARBA00004496"/>
    </source>
</evidence>
<dbReference type="GO" id="GO:0005737">
    <property type="term" value="C:cytoplasm"/>
    <property type="evidence" value="ECO:0007669"/>
    <property type="project" value="UniProtKB-SubCell"/>
</dbReference>
<dbReference type="PANTHER" id="PTHR18902:SF31">
    <property type="entry name" value="PERICENTRIN_AKAP-450 CENTROSOMAL TARGETING DOMAIN-CONTAINING PROTEIN"/>
    <property type="match status" value="1"/>
</dbReference>
<feature type="region of interest" description="Disordered" evidence="6">
    <location>
        <begin position="498"/>
        <end position="520"/>
    </location>
</feature>
<dbReference type="InterPro" id="IPR051841">
    <property type="entry name" value="MT-Golgi_org_protein"/>
</dbReference>
<evidence type="ECO:0000256" key="4">
    <source>
        <dbReference type="ARBA" id="ARBA00023054"/>
    </source>
</evidence>
<protein>
    <recommendedName>
        <fullName evidence="9">Golgin subfamily A member 3</fullName>
    </recommendedName>
</protein>
<evidence type="ECO:0008006" key="9">
    <source>
        <dbReference type="Google" id="ProtNLM"/>
    </source>
</evidence>
<sequence length="1611" mass="182592">MEPFELKLQQVNYIQDNQFPQNDLDSFSDVIHYDYHLPPSVHTTGVYSSTNVLASPIAAFADTTGNKIQQRPANVFFQPSKVKVTQIYNQSVWSEVPVCTPPHAHFLVNPDEKYHSSTSLPSTPVTQSDIRTLLQVSSNTNSVRKHLHKKFSELTFRMSEKGDNQCPPGDEQNVAAFETVAEALRLQWSVIGNKNITPASPEVVAQIVAEAEKKLKAQKEATNVQNSGHPLAKEDISATAQASSISPGLVFQSFSQSPPLQIGSLATSRSPVAPMLEISSDQRQPLKSSSFDPASVSKELFRQIPASIVASKDKKGWFGGDANVSKSVQGDVKMGSKLDPSHPQKLKISGTESNHGPVLTSSLSDSGSMHTDSLQDDNMSVTSSSSELDMYNDRDTELFLKTLPPVKTVDLKDFMTPSRRDMRHSPPVKETSFQPITNLKKNTESAQESGYSSVYSPPSITSRDSVSKGVLNSENGSSYFTPKLTPIFQITPKAVTNFTSPQIKPSSKKDSSKDMNHSSAQVEELLKEKANLEGQLEMLTFEAQSTLQERAELQAQLASLKLKNINTKGQQKDEASSSLLANVESLKQVRISLEQSLVETKRQLEEKAEEARSLLEELKQSQEISDKFQSRIKELRDEIKSRDMTIQALKNKIAELYVEVQTSLQSKMEADNEARSAKSDLVSLQNARQWYQQQLQTATQARSELQHELTNLQAQAVSQGSIIERLRAENTRLRQQLSETQQRALKEKELLARQLETIQADMMDREATFQEIQRERSFLEDTFATKIQTVEEEKSRIGALMQMTSDMDAQLERANNDLKKKQSLIFTLENEQMDLMKKLTLSQESLIEKDKTIEELEQKLIEVESRLNAFQNSLVGKDVDILKLKEEKAAAEIALKSALEEKRAVDTALESLKHDMGRVEKSFKQMKLELNTKSTELEQLRSDNNESQTELERLRQIFENKKRTLDNTTKEHEIKSAQINELQTQKVSLDSEVILLRDKVSGLESMFQNATKEKEFLDMELTATREKLTKIQQVSVPHKEEETLQKSEVVPETFSMEFRKLEEENTQLKEQLAQIEKSTKKENTKYKARIAKLNSDLKALQGELTDRQQSFDTNVALLSSKLREVISDKEKLETELDMAHKKYELSMMEQQDQISVELQNLASELEQSRLQKQSLESQLRELQSVRELEIHHYQQELSSLQEEITRIQQEQADNTAAEEENQKLALELEKERGRLAGLTQSNATLKQHVSQLEDALAQRESALVDIHSHLSQSTKEREQEEHSYIKRIQILEENLQNEKDSQRDLRKQIGVKITDNKKLKRQNESIKSEQEQLRQDVQQAKQDIGTLQSELDTNKQVQVNLQNQAKTMETENKSIKRELERVQQQLADNMAREPVIQEQIQSLQFQLSLKCSDLEAAQEHLRLSEERQQTEMNSIKQALLEKNSEIEELRSELATTRHDKLSQQAKMAELRSALKSSVQYHKMLRKLSSMKNNSISDLNVELPPLPFDLEDMDKLLLDTAVRALESKPLDNLQSCLSKLRMEITGLQSQLESHTTTIETSANNWSQLENQVKELNHVIQTIANTTMSTATTTSIAAAAVEAADRSTRVIEL</sequence>
<keyword evidence="3" id="KW-0597">Phosphoprotein</keyword>
<comment type="caution">
    <text evidence="7">The sequence shown here is derived from an EMBL/GenBank/DDBJ whole genome shotgun (WGS) entry which is preliminary data.</text>
</comment>
<feature type="compositionally biased region" description="Polar residues" evidence="6">
    <location>
        <begin position="431"/>
        <end position="468"/>
    </location>
</feature>
<feature type="coiled-coil region" evidence="5">
    <location>
        <begin position="811"/>
        <end position="985"/>
    </location>
</feature>
<accession>A0ABD3V5F3</accession>
<evidence type="ECO:0000313" key="8">
    <source>
        <dbReference type="Proteomes" id="UP001634394"/>
    </source>
</evidence>
<gene>
    <name evidence="7" type="ORF">ACJMK2_011573</name>
</gene>
<evidence type="ECO:0000256" key="3">
    <source>
        <dbReference type="ARBA" id="ARBA00022553"/>
    </source>
</evidence>
<evidence type="ECO:0000256" key="2">
    <source>
        <dbReference type="ARBA" id="ARBA00022490"/>
    </source>
</evidence>
<reference evidence="7 8" key="1">
    <citation type="submission" date="2024-11" db="EMBL/GenBank/DDBJ databases">
        <title>Chromosome-level genome assembly of the freshwater bivalve Anodonta woodiana.</title>
        <authorList>
            <person name="Chen X."/>
        </authorList>
    </citation>
    <scope>NUCLEOTIDE SEQUENCE [LARGE SCALE GENOMIC DNA]</scope>
    <source>
        <strain evidence="7">MN2024</strain>
        <tissue evidence="7">Gills</tissue>
    </source>
</reference>
<evidence type="ECO:0000256" key="6">
    <source>
        <dbReference type="SAM" id="MobiDB-lite"/>
    </source>
</evidence>
<comment type="subcellular location">
    <subcellularLocation>
        <location evidence="1">Cytoplasm</location>
    </subcellularLocation>
</comment>
<feature type="coiled-coil region" evidence="5">
    <location>
        <begin position="1058"/>
        <end position="1255"/>
    </location>
</feature>
<feature type="region of interest" description="Disordered" evidence="6">
    <location>
        <begin position="416"/>
        <end position="468"/>
    </location>
</feature>
<organism evidence="7 8">
    <name type="scientific">Sinanodonta woodiana</name>
    <name type="common">Chinese pond mussel</name>
    <name type="synonym">Anodonta woodiana</name>
    <dbReference type="NCBI Taxonomy" id="1069815"/>
    <lineage>
        <taxon>Eukaryota</taxon>
        <taxon>Metazoa</taxon>
        <taxon>Spiralia</taxon>
        <taxon>Lophotrochozoa</taxon>
        <taxon>Mollusca</taxon>
        <taxon>Bivalvia</taxon>
        <taxon>Autobranchia</taxon>
        <taxon>Heteroconchia</taxon>
        <taxon>Palaeoheterodonta</taxon>
        <taxon>Unionida</taxon>
        <taxon>Unionoidea</taxon>
        <taxon>Unionidae</taxon>
        <taxon>Unioninae</taxon>
        <taxon>Sinanodonta</taxon>
    </lineage>
</organism>
<keyword evidence="4 5" id="KW-0175">Coiled coil</keyword>
<evidence type="ECO:0000313" key="7">
    <source>
        <dbReference type="EMBL" id="KAL3856862.1"/>
    </source>
</evidence>